<comment type="caution">
    <text evidence="2">The sequence shown here is derived from an EMBL/GenBank/DDBJ whole genome shotgun (WGS) entry which is preliminary data.</text>
</comment>
<organism evidence="2 3">
    <name type="scientific">Nonlabens xylanidelens</name>
    <dbReference type="NCBI Taxonomy" id="191564"/>
    <lineage>
        <taxon>Bacteria</taxon>
        <taxon>Pseudomonadati</taxon>
        <taxon>Bacteroidota</taxon>
        <taxon>Flavobacteriia</taxon>
        <taxon>Flavobacteriales</taxon>
        <taxon>Flavobacteriaceae</taxon>
        <taxon>Nonlabens</taxon>
    </lineage>
</organism>
<dbReference type="EMBL" id="PTJE01000003">
    <property type="protein sequence ID" value="PPK94752.1"/>
    <property type="molecule type" value="Genomic_DNA"/>
</dbReference>
<evidence type="ECO:0000313" key="2">
    <source>
        <dbReference type="EMBL" id="PPK94752.1"/>
    </source>
</evidence>
<dbReference type="AlphaFoldDB" id="A0A2S6IKJ3"/>
<feature type="transmembrane region" description="Helical" evidence="1">
    <location>
        <begin position="66"/>
        <end position="85"/>
    </location>
</feature>
<sequence length="223" mass="26095">MNEIYDILIVCYYILIGINLIFYAVAVASGYRIFKYLLIYLITAASTEVLSNLIRNDVILFLGEKTNAPFYFFFIVLQFIAFSLFYKNVLHKRRFSYLLNAFITVILFITALPYLIDYKLIMTFTPWAAFITLPILLLMSTVYFTDLLKNRYGYPFINIGIFLMIGCSLINFVTFPFQAGIEDHINKLKLLLHILPLLSLHLLFLYQCLLYFKSQIQPSTMLR</sequence>
<feature type="transmembrane region" description="Helical" evidence="1">
    <location>
        <begin position="190"/>
        <end position="212"/>
    </location>
</feature>
<dbReference type="Proteomes" id="UP000239002">
    <property type="component" value="Unassembled WGS sequence"/>
</dbReference>
<protein>
    <submittedName>
        <fullName evidence="2">Uncharacterized protein</fullName>
    </submittedName>
</protein>
<dbReference type="RefSeq" id="WP_104515215.1">
    <property type="nucleotide sequence ID" value="NZ_MQVW01000024.1"/>
</dbReference>
<keyword evidence="1" id="KW-0812">Transmembrane</keyword>
<evidence type="ECO:0000256" key="1">
    <source>
        <dbReference type="SAM" id="Phobius"/>
    </source>
</evidence>
<evidence type="ECO:0000313" key="3">
    <source>
        <dbReference type="Proteomes" id="UP000239002"/>
    </source>
</evidence>
<feature type="transmembrane region" description="Helical" evidence="1">
    <location>
        <begin position="122"/>
        <end position="144"/>
    </location>
</feature>
<gene>
    <name evidence="2" type="ORF">LY01_01504</name>
</gene>
<feature type="transmembrane region" description="Helical" evidence="1">
    <location>
        <begin position="156"/>
        <end position="178"/>
    </location>
</feature>
<keyword evidence="3" id="KW-1185">Reference proteome</keyword>
<reference evidence="2 3" key="1">
    <citation type="submission" date="2018-02" db="EMBL/GenBank/DDBJ databases">
        <title>Genomic Encyclopedia of Archaeal and Bacterial Type Strains, Phase II (KMG-II): from individual species to whole genera.</title>
        <authorList>
            <person name="Goeker M."/>
        </authorList>
    </citation>
    <scope>NUCLEOTIDE SEQUENCE [LARGE SCALE GENOMIC DNA]</scope>
    <source>
        <strain evidence="2 3">DSM 16809</strain>
    </source>
</reference>
<feature type="transmembrane region" description="Helical" evidence="1">
    <location>
        <begin position="6"/>
        <end position="26"/>
    </location>
</feature>
<keyword evidence="1" id="KW-0472">Membrane</keyword>
<name>A0A2S6IKJ3_9FLAO</name>
<feature type="transmembrane region" description="Helical" evidence="1">
    <location>
        <begin position="97"/>
        <end position="116"/>
    </location>
</feature>
<dbReference type="OrthoDB" id="1145031at2"/>
<proteinExistence type="predicted"/>
<accession>A0A2S6IKJ3</accession>
<keyword evidence="1" id="KW-1133">Transmembrane helix</keyword>